<dbReference type="RefSeq" id="WP_093393024.1">
    <property type="nucleotide sequence ID" value="NZ_FOUU01000001.1"/>
</dbReference>
<name>A0A1I4R277_9BACT</name>
<reference evidence="1 2" key="1">
    <citation type="submission" date="2016-10" db="EMBL/GenBank/DDBJ databases">
        <authorList>
            <person name="de Groot N.N."/>
        </authorList>
    </citation>
    <scope>NUCLEOTIDE SEQUENCE [LARGE SCALE GENOMIC DNA]</scope>
    <source>
        <strain evidence="1 2">DSM 9990</strain>
    </source>
</reference>
<protein>
    <recommendedName>
        <fullName evidence="3">TAXI family TRAP transporter solute-binding subunit</fullName>
    </recommendedName>
</protein>
<dbReference type="PANTHER" id="PTHR42941">
    <property type="entry name" value="SLL1037 PROTEIN"/>
    <property type="match status" value="1"/>
</dbReference>
<evidence type="ECO:0008006" key="3">
    <source>
        <dbReference type="Google" id="ProtNLM"/>
    </source>
</evidence>
<dbReference type="Pfam" id="PF16868">
    <property type="entry name" value="NMT1_3"/>
    <property type="match status" value="1"/>
</dbReference>
<organism evidence="1 2">
    <name type="scientific">Thermodesulforhabdus norvegica</name>
    <dbReference type="NCBI Taxonomy" id="39841"/>
    <lineage>
        <taxon>Bacteria</taxon>
        <taxon>Pseudomonadati</taxon>
        <taxon>Thermodesulfobacteriota</taxon>
        <taxon>Syntrophobacteria</taxon>
        <taxon>Syntrophobacterales</taxon>
        <taxon>Thermodesulforhabdaceae</taxon>
        <taxon>Thermodesulforhabdus</taxon>
    </lineage>
</organism>
<dbReference type="PANTHER" id="PTHR42941:SF1">
    <property type="entry name" value="SLL1037 PROTEIN"/>
    <property type="match status" value="1"/>
</dbReference>
<dbReference type="Gene3D" id="3.40.190.10">
    <property type="entry name" value="Periplasmic binding protein-like II"/>
    <property type="match status" value="2"/>
</dbReference>
<proteinExistence type="predicted"/>
<sequence length="324" mass="35665">MKVKMKWAGVFFLTFCLAFGAIGFSDQAVKFLRMASGPEGGAWYPLGSAMMSIIERELKISTSNGPGGGVVNCKAVNAGRADIGWTYTHTAYNAYEGRGEFVKKHSNLRHLMSLYPGVFQMAVRRDSNIYSVADLRDKRIVPGKIGFTGTIIAELVLKAYGLTFDDIKKNGGMVTFVGYADSAAMLKDGHSDCYMAVTACPQSTLIELNFQPGIRFLPIDEEHMKKILEMEPGLMPTVIPKTAYKGMTEDVPTVGTVTCLVVRADLPDDLVYNIVKTLYAHWPELAEVKKQAIEQAKPEKALLGAKIPVHPGALRYYKEMGYVQ</sequence>
<dbReference type="CDD" id="cd13520">
    <property type="entry name" value="PBP2_TAXI_TRAP"/>
    <property type="match status" value="1"/>
</dbReference>
<dbReference type="AlphaFoldDB" id="A0A1I4R277"/>
<accession>A0A1I4R277</accession>
<dbReference type="InterPro" id="IPR011852">
    <property type="entry name" value="TRAP_TAXI"/>
</dbReference>
<keyword evidence="2" id="KW-1185">Reference proteome</keyword>
<gene>
    <name evidence="1" type="ORF">SAMN05660836_00356</name>
</gene>
<dbReference type="SUPFAM" id="SSF53850">
    <property type="entry name" value="Periplasmic binding protein-like II"/>
    <property type="match status" value="1"/>
</dbReference>
<dbReference type="EMBL" id="FOUU01000001">
    <property type="protein sequence ID" value="SFM46379.1"/>
    <property type="molecule type" value="Genomic_DNA"/>
</dbReference>
<evidence type="ECO:0000313" key="1">
    <source>
        <dbReference type="EMBL" id="SFM46379.1"/>
    </source>
</evidence>
<dbReference type="STRING" id="39841.SAMN05660836_00356"/>
<dbReference type="NCBIfam" id="TIGR02122">
    <property type="entry name" value="TRAP_TAXI"/>
    <property type="match status" value="1"/>
</dbReference>
<dbReference type="OrthoDB" id="9780180at2"/>
<evidence type="ECO:0000313" key="2">
    <source>
        <dbReference type="Proteomes" id="UP000199611"/>
    </source>
</evidence>
<dbReference type="Proteomes" id="UP000199611">
    <property type="component" value="Unassembled WGS sequence"/>
</dbReference>